<dbReference type="EMBL" id="OIVN01004831">
    <property type="protein sequence ID" value="SPD19486.1"/>
    <property type="molecule type" value="Genomic_DNA"/>
</dbReference>
<reference evidence="2" key="1">
    <citation type="submission" date="2018-02" db="EMBL/GenBank/DDBJ databases">
        <authorList>
            <person name="Cohen D.B."/>
            <person name="Kent A.D."/>
        </authorList>
    </citation>
    <scope>NUCLEOTIDE SEQUENCE</scope>
</reference>
<organism evidence="2">
    <name type="scientific">Fagus sylvatica</name>
    <name type="common">Beechnut</name>
    <dbReference type="NCBI Taxonomy" id="28930"/>
    <lineage>
        <taxon>Eukaryota</taxon>
        <taxon>Viridiplantae</taxon>
        <taxon>Streptophyta</taxon>
        <taxon>Embryophyta</taxon>
        <taxon>Tracheophyta</taxon>
        <taxon>Spermatophyta</taxon>
        <taxon>Magnoliopsida</taxon>
        <taxon>eudicotyledons</taxon>
        <taxon>Gunneridae</taxon>
        <taxon>Pentapetalae</taxon>
        <taxon>rosids</taxon>
        <taxon>fabids</taxon>
        <taxon>Fagales</taxon>
        <taxon>Fagaceae</taxon>
        <taxon>Fagus</taxon>
    </lineage>
</organism>
<proteinExistence type="predicted"/>
<feature type="region of interest" description="Disordered" evidence="1">
    <location>
        <begin position="49"/>
        <end position="84"/>
    </location>
</feature>
<name>A0A2N9I064_FAGSY</name>
<gene>
    <name evidence="2" type="ORF">FSB_LOCUS47368</name>
</gene>
<evidence type="ECO:0000313" key="2">
    <source>
        <dbReference type="EMBL" id="SPD19486.1"/>
    </source>
</evidence>
<feature type="compositionally biased region" description="Polar residues" evidence="1">
    <location>
        <begin position="10"/>
        <end position="20"/>
    </location>
</feature>
<feature type="region of interest" description="Disordered" evidence="1">
    <location>
        <begin position="1"/>
        <end position="25"/>
    </location>
</feature>
<evidence type="ECO:0000256" key="1">
    <source>
        <dbReference type="SAM" id="MobiDB-lite"/>
    </source>
</evidence>
<dbReference type="AlphaFoldDB" id="A0A2N9I064"/>
<accession>A0A2N9I064</accession>
<sequence length="84" mass="9519">MCKGRINRKPPSQSKQSGQPTEVPPTNLLLEAGYCLQKTCSSELIQSLAGRKPQKTPAQNAQRKWRCWHKDSSSKRRWRPGKAS</sequence>
<protein>
    <submittedName>
        <fullName evidence="2">Uncharacterized protein</fullName>
    </submittedName>
</protein>
<feature type="compositionally biased region" description="Basic residues" evidence="1">
    <location>
        <begin position="75"/>
        <end position="84"/>
    </location>
</feature>